<accession>A0ABW2TK20</accession>
<evidence type="ECO:0000256" key="1">
    <source>
        <dbReference type="SAM" id="Phobius"/>
    </source>
</evidence>
<keyword evidence="1" id="KW-1133">Transmembrane helix</keyword>
<proteinExistence type="predicted"/>
<dbReference type="Proteomes" id="UP001596512">
    <property type="component" value="Unassembled WGS sequence"/>
</dbReference>
<evidence type="ECO:0000313" key="2">
    <source>
        <dbReference type="EMBL" id="MFC7613876.1"/>
    </source>
</evidence>
<name>A0ABW2TK20_9PSEU</name>
<gene>
    <name evidence="2" type="ORF">ACFQV2_10235</name>
</gene>
<feature type="transmembrane region" description="Helical" evidence="1">
    <location>
        <begin position="7"/>
        <end position="29"/>
    </location>
</feature>
<keyword evidence="3" id="KW-1185">Reference proteome</keyword>
<dbReference type="EMBL" id="JBHTEY010000004">
    <property type="protein sequence ID" value="MFC7613876.1"/>
    <property type="molecule type" value="Genomic_DNA"/>
</dbReference>
<evidence type="ECO:0008006" key="4">
    <source>
        <dbReference type="Google" id="ProtNLM"/>
    </source>
</evidence>
<sequence>MPTAGEWLLFLGASALFAVLPGPGVLYVLARSLSGGRAVGMRSVLGNGIGALVHVAAAASGCPRCSRRPRRRSPR</sequence>
<keyword evidence="1" id="KW-0812">Transmembrane</keyword>
<organism evidence="2 3">
    <name type="scientific">Actinokineospora soli</name>
    <dbReference type="NCBI Taxonomy" id="1048753"/>
    <lineage>
        <taxon>Bacteria</taxon>
        <taxon>Bacillati</taxon>
        <taxon>Actinomycetota</taxon>
        <taxon>Actinomycetes</taxon>
        <taxon>Pseudonocardiales</taxon>
        <taxon>Pseudonocardiaceae</taxon>
        <taxon>Actinokineospora</taxon>
    </lineage>
</organism>
<feature type="transmembrane region" description="Helical" evidence="1">
    <location>
        <begin position="41"/>
        <end position="62"/>
    </location>
</feature>
<reference evidence="3" key="1">
    <citation type="journal article" date="2019" name="Int. J. Syst. Evol. Microbiol.">
        <title>The Global Catalogue of Microorganisms (GCM) 10K type strain sequencing project: providing services to taxonomists for standard genome sequencing and annotation.</title>
        <authorList>
            <consortium name="The Broad Institute Genomics Platform"/>
            <consortium name="The Broad Institute Genome Sequencing Center for Infectious Disease"/>
            <person name="Wu L."/>
            <person name="Ma J."/>
        </authorList>
    </citation>
    <scope>NUCLEOTIDE SEQUENCE [LARGE SCALE GENOMIC DNA]</scope>
    <source>
        <strain evidence="3">JCM 17695</strain>
    </source>
</reference>
<protein>
    <recommendedName>
        <fullName evidence="4">LysE type translocator</fullName>
    </recommendedName>
</protein>
<comment type="caution">
    <text evidence="2">The sequence shown here is derived from an EMBL/GenBank/DDBJ whole genome shotgun (WGS) entry which is preliminary data.</text>
</comment>
<evidence type="ECO:0000313" key="3">
    <source>
        <dbReference type="Proteomes" id="UP001596512"/>
    </source>
</evidence>
<keyword evidence="1" id="KW-0472">Membrane</keyword>